<gene>
    <name evidence="1" type="ORF">WKI47_02670</name>
</gene>
<dbReference type="Proteomes" id="UP001380953">
    <property type="component" value="Unassembled WGS sequence"/>
</dbReference>
<reference evidence="1" key="1">
    <citation type="submission" date="2024-03" db="EMBL/GenBank/DDBJ databases">
        <title>Whole genome sequecning of epiphytes from Marcgravia umbellata leaves.</title>
        <authorList>
            <person name="Kumar G."/>
            <person name="Savka M.A."/>
        </authorList>
    </citation>
    <scope>NUCLEOTIDE SEQUENCE</scope>
    <source>
        <strain evidence="1">RIT_BL5</strain>
    </source>
</reference>
<comment type="caution">
    <text evidence="1">The sequence shown here is derived from an EMBL/GenBank/DDBJ whole genome shotgun (WGS) entry which is preliminary data.</text>
</comment>
<name>A0ACC6P7B5_9BACL</name>
<accession>A0ACC6P7B5</accession>
<organism evidence="1 2">
    <name type="scientific">Saccharibacillus sacchari</name>
    <dbReference type="NCBI Taxonomy" id="456493"/>
    <lineage>
        <taxon>Bacteria</taxon>
        <taxon>Bacillati</taxon>
        <taxon>Bacillota</taxon>
        <taxon>Bacilli</taxon>
        <taxon>Bacillales</taxon>
        <taxon>Paenibacillaceae</taxon>
        <taxon>Saccharibacillus</taxon>
    </lineage>
</organism>
<evidence type="ECO:0000313" key="2">
    <source>
        <dbReference type="Proteomes" id="UP001380953"/>
    </source>
</evidence>
<evidence type="ECO:0000313" key="1">
    <source>
        <dbReference type="EMBL" id="MEJ8302813.1"/>
    </source>
</evidence>
<sequence length="346" mass="36863">MLKRYNAALLMLVMALMLVMSACGQSTTSSAADTKSTAVTEEQAAVETTTEETAPEPAAEEAAATEGETVTFASDAGDVQVPQNPQRIVDLTAFTTGYFVALDAPVVGATSGAINNKYIKQQLADQGTVDLGETPTAEPILALKPDLIIVYQGTEGIDQLEAIAPVVQIAYGKDNFKDLIVKLGKLTNREDAATAWVEKWNAQIAELKPQIEAAMGDRTVSLLNPYEKGIYVFGHNYGRGGEIIYGEFGLKAPAKAQAEAIDSGTGFASISLEVLPEYAGDVIFTSPWSGDTSDPEVVYGNNIWKNLPAVKAGHVFQLDATSDTYNDPITLEGQLKFIADSLLSTK</sequence>
<keyword evidence="2" id="KW-1185">Reference proteome</keyword>
<dbReference type="EMBL" id="JBBKAR010000006">
    <property type="protein sequence ID" value="MEJ8302813.1"/>
    <property type="molecule type" value="Genomic_DNA"/>
</dbReference>
<proteinExistence type="predicted"/>
<protein>
    <submittedName>
        <fullName evidence="1">ABC transporter substrate-binding protein</fullName>
    </submittedName>
</protein>